<dbReference type="InterPro" id="IPR013780">
    <property type="entry name" value="Glyco_hydro_b"/>
</dbReference>
<dbReference type="VEuPathDB" id="TriTrypDB:TcYC6_0017120"/>
<organism evidence="2 3">
    <name type="scientific">Trypanosoma cruzi</name>
    <dbReference type="NCBI Taxonomy" id="5693"/>
    <lineage>
        <taxon>Eukaryota</taxon>
        <taxon>Discoba</taxon>
        <taxon>Euglenozoa</taxon>
        <taxon>Kinetoplastea</taxon>
        <taxon>Metakinetoplastina</taxon>
        <taxon>Trypanosomatida</taxon>
        <taxon>Trypanosomatidae</taxon>
        <taxon>Trypanosoma</taxon>
        <taxon>Schizotrypanum</taxon>
    </lineage>
</organism>
<evidence type="ECO:0000259" key="1">
    <source>
        <dbReference type="Pfam" id="PF09149"/>
    </source>
</evidence>
<dbReference type="PANTHER" id="PTHR47047">
    <property type="entry name" value="PUTATIVE-RELATED-RELATED"/>
    <property type="match status" value="1"/>
</dbReference>
<reference evidence="2 3" key="1">
    <citation type="journal article" date="2018" name="Microb. Genom.">
        <title>Expanding an expanded genome: long-read sequencing of Trypanosoma cruzi.</title>
        <authorList>
            <person name="Berna L."/>
            <person name="Rodriguez M."/>
            <person name="Chiribao M.L."/>
            <person name="Parodi-Talice A."/>
            <person name="Pita S."/>
            <person name="Rijo G."/>
            <person name="Alvarez-Valin F."/>
            <person name="Robello C."/>
        </authorList>
    </citation>
    <scope>NUCLEOTIDE SEQUENCE [LARGE SCALE GENOMIC DNA]</scope>
    <source>
        <strain evidence="2 3">TCC</strain>
    </source>
</reference>
<dbReference type="Pfam" id="PF09149">
    <property type="entry name" value="DUF1935"/>
    <property type="match status" value="1"/>
</dbReference>
<dbReference type="InterPro" id="IPR036310">
    <property type="entry name" value="Smp-1-like_sf"/>
</dbReference>
<evidence type="ECO:0000313" key="3">
    <source>
        <dbReference type="Proteomes" id="UP000246078"/>
    </source>
</evidence>
<dbReference type="SUPFAM" id="SSF101601">
    <property type="entry name" value="Smp-1-like"/>
    <property type="match status" value="1"/>
</dbReference>
<comment type="caution">
    <text evidence="2">The sequence shown here is derived from an EMBL/GenBank/DDBJ whole genome shotgun (WGS) entry which is preliminary data.</text>
</comment>
<dbReference type="AlphaFoldDB" id="A0A2V2X834"/>
<dbReference type="InterPro" id="IPR015232">
    <property type="entry name" value="DUF1935"/>
</dbReference>
<feature type="domain" description="DUF1935" evidence="1">
    <location>
        <begin position="2"/>
        <end position="75"/>
    </location>
</feature>
<proteinExistence type="predicted"/>
<dbReference type="Proteomes" id="UP000246078">
    <property type="component" value="Unassembled WGS sequence"/>
</dbReference>
<gene>
    <name evidence="2" type="ORF">C3747_20g226c</name>
</gene>
<dbReference type="Gene3D" id="2.60.40.1180">
    <property type="entry name" value="Golgi alpha-mannosidase II"/>
    <property type="match status" value="1"/>
</dbReference>
<dbReference type="VEuPathDB" id="TriTrypDB:C3747_20g226c"/>
<accession>A0A2V2X834</accession>
<protein>
    <submittedName>
        <fullName evidence="2">Putative calpain-like cysteine peptidase</fullName>
    </submittedName>
</protein>
<sequence length="93" mass="10738">MDEGKWGFYNDTKEYEFHVFYTFYEGSSVEPIGGTTVTRNEDGTIIAEIIAYPLETLIFIEGEIDGAKGRIEAYPVSERYKREAIKRKVLRSM</sequence>
<evidence type="ECO:0000313" key="2">
    <source>
        <dbReference type="EMBL" id="PWV16988.1"/>
    </source>
</evidence>
<name>A0A2V2X834_TRYCR</name>
<dbReference type="EMBL" id="PRFC01000020">
    <property type="protein sequence ID" value="PWV16988.1"/>
    <property type="molecule type" value="Genomic_DNA"/>
</dbReference>